<dbReference type="GO" id="GO:0009254">
    <property type="term" value="P:peptidoglycan turnover"/>
    <property type="evidence" value="ECO:0007669"/>
    <property type="project" value="TreeGrafter"/>
</dbReference>
<dbReference type="Pfam" id="PF00933">
    <property type="entry name" value="Glyco_hydro_3"/>
    <property type="match status" value="1"/>
</dbReference>
<dbReference type="InterPro" id="IPR001764">
    <property type="entry name" value="Glyco_hydro_3_N"/>
</dbReference>
<dbReference type="FunFam" id="3.20.20.300:FF:000014">
    <property type="entry name" value="Beta-hexosaminidase, lipoprotein"/>
    <property type="match status" value="1"/>
</dbReference>
<feature type="transmembrane region" description="Helical" evidence="7">
    <location>
        <begin position="20"/>
        <end position="37"/>
    </location>
</feature>
<dbReference type="EMBL" id="PKOZ01000001">
    <property type="protein sequence ID" value="PQD97238.1"/>
    <property type="molecule type" value="Genomic_DNA"/>
</dbReference>
<dbReference type="AlphaFoldDB" id="A0A2S7N5D2"/>
<dbReference type="SUPFAM" id="SSF52279">
    <property type="entry name" value="Beta-D-glucan exohydrolase, C-terminal domain"/>
    <property type="match status" value="1"/>
</dbReference>
<evidence type="ECO:0000256" key="4">
    <source>
        <dbReference type="ARBA" id="ARBA00022801"/>
    </source>
</evidence>
<dbReference type="InterPro" id="IPR036962">
    <property type="entry name" value="Glyco_hydro_3_N_sf"/>
</dbReference>
<comment type="catalytic activity">
    <reaction evidence="1">
        <text>Hydrolysis of terminal non-reducing N-acetyl-D-hexosamine residues in N-acetyl-beta-D-hexosaminides.</text>
        <dbReference type="EC" id="3.2.1.52"/>
    </reaction>
</comment>
<evidence type="ECO:0000313" key="10">
    <source>
        <dbReference type="EMBL" id="PQD97238.1"/>
    </source>
</evidence>
<dbReference type="InterPro" id="IPR017853">
    <property type="entry name" value="GH"/>
</dbReference>
<feature type="domain" description="Glycoside hydrolase family 3 N-terminal" evidence="8">
    <location>
        <begin position="162"/>
        <end position="495"/>
    </location>
</feature>
<reference evidence="10 11" key="1">
    <citation type="submission" date="2017-12" db="EMBL/GenBank/DDBJ databases">
        <title>Taxonomic description and draft genome of Pradoshia cofamensis Gen. nov., sp. nov., a thermotolerant bacillale isolated from anterior gut of earthworm Eisenia fetida.</title>
        <authorList>
            <person name="Saha T."/>
            <person name="Chakraborty R."/>
        </authorList>
    </citation>
    <scope>NUCLEOTIDE SEQUENCE [LARGE SCALE GENOMIC DNA]</scope>
    <source>
        <strain evidence="10 11">EAG3</strain>
    </source>
</reference>
<evidence type="ECO:0000256" key="2">
    <source>
        <dbReference type="ARBA" id="ARBA00005336"/>
    </source>
</evidence>
<dbReference type="InterPro" id="IPR019800">
    <property type="entry name" value="Glyco_hydro_3_AS"/>
</dbReference>
<dbReference type="Proteomes" id="UP000239663">
    <property type="component" value="Unassembled WGS sequence"/>
</dbReference>
<keyword evidence="7" id="KW-0472">Membrane</keyword>
<evidence type="ECO:0000259" key="9">
    <source>
        <dbReference type="Pfam" id="PF01915"/>
    </source>
</evidence>
<keyword evidence="7" id="KW-0812">Transmembrane</keyword>
<organism evidence="10 11">
    <name type="scientific">Pradoshia eiseniae</name>
    <dbReference type="NCBI Taxonomy" id="2064768"/>
    <lineage>
        <taxon>Bacteria</taxon>
        <taxon>Bacillati</taxon>
        <taxon>Bacillota</taxon>
        <taxon>Bacilli</taxon>
        <taxon>Bacillales</taxon>
        <taxon>Bacillaceae</taxon>
        <taxon>Pradoshia</taxon>
    </lineage>
</organism>
<evidence type="ECO:0000256" key="3">
    <source>
        <dbReference type="ARBA" id="ARBA00012663"/>
    </source>
</evidence>
<evidence type="ECO:0000256" key="6">
    <source>
        <dbReference type="RuleBase" id="RU361161"/>
    </source>
</evidence>
<dbReference type="PANTHER" id="PTHR30480">
    <property type="entry name" value="BETA-HEXOSAMINIDASE-RELATED"/>
    <property type="match status" value="1"/>
</dbReference>
<dbReference type="InterPro" id="IPR002772">
    <property type="entry name" value="Glyco_hydro_3_C"/>
</dbReference>
<gene>
    <name evidence="10" type="ORF">CYL18_02070</name>
</gene>
<dbReference type="Gene3D" id="3.40.50.1700">
    <property type="entry name" value="Glycoside hydrolase family 3 C-terminal domain"/>
    <property type="match status" value="1"/>
</dbReference>
<dbReference type="GO" id="GO:0005975">
    <property type="term" value="P:carbohydrate metabolic process"/>
    <property type="evidence" value="ECO:0007669"/>
    <property type="project" value="InterPro"/>
</dbReference>
<dbReference type="InterPro" id="IPR036881">
    <property type="entry name" value="Glyco_hydro_3_C_sf"/>
</dbReference>
<dbReference type="Pfam" id="PF01915">
    <property type="entry name" value="Glyco_hydro_3_C"/>
    <property type="match status" value="1"/>
</dbReference>
<evidence type="ECO:0000256" key="1">
    <source>
        <dbReference type="ARBA" id="ARBA00001231"/>
    </source>
</evidence>
<name>A0A2S7N5D2_9BACI</name>
<dbReference type="EC" id="3.2.1.52" evidence="3"/>
<dbReference type="Gene3D" id="3.20.20.300">
    <property type="entry name" value="Glycoside hydrolase, family 3, N-terminal domain"/>
    <property type="match status" value="1"/>
</dbReference>
<dbReference type="RefSeq" id="WP_104848330.1">
    <property type="nucleotide sequence ID" value="NZ_PKOZ01000001.1"/>
</dbReference>
<accession>A0A2S7N5D2</accession>
<dbReference type="GO" id="GO:0004563">
    <property type="term" value="F:beta-N-acetylhexosaminidase activity"/>
    <property type="evidence" value="ECO:0007669"/>
    <property type="project" value="UniProtKB-EC"/>
</dbReference>
<dbReference type="PROSITE" id="PS00775">
    <property type="entry name" value="GLYCOSYL_HYDROL_F3"/>
    <property type="match status" value="1"/>
</dbReference>
<evidence type="ECO:0000259" key="8">
    <source>
        <dbReference type="Pfam" id="PF00933"/>
    </source>
</evidence>
<dbReference type="SUPFAM" id="SSF51445">
    <property type="entry name" value="(Trans)glycosidases"/>
    <property type="match status" value="1"/>
</dbReference>
<evidence type="ECO:0000313" key="11">
    <source>
        <dbReference type="Proteomes" id="UP000239663"/>
    </source>
</evidence>
<proteinExistence type="inferred from homology"/>
<dbReference type="Gene3D" id="2.60.40.1080">
    <property type="match status" value="1"/>
</dbReference>
<dbReference type="InterPro" id="IPR050226">
    <property type="entry name" value="NagZ_Beta-hexosaminidase"/>
</dbReference>
<protein>
    <recommendedName>
        <fullName evidence="3">beta-N-acetylhexosaminidase</fullName>
        <ecNumber evidence="3">3.2.1.52</ecNumber>
    </recommendedName>
</protein>
<comment type="caution">
    <text evidence="10">The sequence shown here is derived from an EMBL/GenBank/DDBJ whole genome shotgun (WGS) entry which is preliminary data.</text>
</comment>
<feature type="domain" description="Glycoside hydrolase family 3 C-terminal" evidence="9">
    <location>
        <begin position="538"/>
        <end position="707"/>
    </location>
</feature>
<evidence type="ECO:0000256" key="7">
    <source>
        <dbReference type="SAM" id="Phobius"/>
    </source>
</evidence>
<sequence length="707" mass="77366">MDLNEEKIKWGGLILRKRKWFLLLLAISVIVTAGFSSPSKKKPPKPQDDVRDVVIYQNLPEADKTISGKTVQMEAIKVYKDGHFTKTDDVKWSAANKKVARISSDGELTLTGKSGIAPILSISGKKIDTAFLVVDKRGKASFRTMKHKRYKIADYAISKMSVEEKLGQMLMPDYRNWNGQNVTEMLPEIEQQIKDFDLGGVILFRENVVTTEQTARLVDAYQQASEKYGMFVSIDQEGGIVTRLQSGTDMPGNMALGATRSAEITKDVARAIGEELASLGINTNFAPTLDVNNNPDNPVIGVRSFSENPELTAELGTAYIEGMQGAGTIATAKHFPGHGDTAVDSHVGLPEVPYEMDRLREVELYPFQQAMNAGVDAIMSAHITFPKIDETKVISKKTGEEISLPATLSHRILTGLIREEMNYDGLIVTDAMNMGAITEHYGTVDAAIMSVKAGTDIVLMPVGLEASRAGLLEAIASGEIKEKRIDASVKRILSLKIKRGIFKEESPEPLEERIAKAVQTVGSPEHKAIEKTAAEKSITLVKNDDVLPLSGLEDSAKLVVIGATYNQDLFNAIKSKHTNTSVINLPADYQLTEPQKEQLREADYIIIGSHTSNVAQRLPSHPQMQRINDLIANYEAPAIAVAIRNPYDIMSYPEVDAYIAQYGFRTASFNATAAAIFGEINPSGKLPVTIPAGQGEILYPFGHGLSY</sequence>
<comment type="similarity">
    <text evidence="2 6">Belongs to the glycosyl hydrolase 3 family.</text>
</comment>
<evidence type="ECO:0000256" key="5">
    <source>
        <dbReference type="ARBA" id="ARBA00023295"/>
    </source>
</evidence>
<keyword evidence="7" id="KW-1133">Transmembrane helix</keyword>
<keyword evidence="5 6" id="KW-0326">Glycosidase</keyword>
<dbReference type="OrthoDB" id="9805821at2"/>
<dbReference type="PANTHER" id="PTHR30480:SF13">
    <property type="entry name" value="BETA-HEXOSAMINIDASE"/>
    <property type="match status" value="1"/>
</dbReference>
<keyword evidence="4 6" id="KW-0378">Hydrolase</keyword>
<keyword evidence="11" id="KW-1185">Reference proteome</keyword>